<sequence>MNITYNNSLQYLKHTDLDTLVDEKIGDSADKNKQSQSNLRNSLNLLATAVADTEDYSSLVKPDSHQHVAGMMLNLSKDDFINFGSTMAKFIQIVLEQMERNERHQEDANKIKSFLNTMAERLQDKAAEDKVASAIKNAATAIAGSFVSVAASGFSVSKTGLATKNANSAIKNSREELATINHSIKNPVKGTDIGSLKNQKINHQNMIDTAGRIFEQKRTQADAIKMIGNQISMITQQSGTLTHELAQAGISRTEFNMSMTQKSSDHERELESKISEQIEKLLRTLGEYSRNVPSVRM</sequence>
<name>A0AAU7U3N8_9GAMM</name>
<proteinExistence type="predicted"/>
<gene>
    <name evidence="1" type="ORF">AAF463_24960</name>
</gene>
<protein>
    <submittedName>
        <fullName evidence="1">Uncharacterized protein</fullName>
    </submittedName>
</protein>
<dbReference type="AlphaFoldDB" id="A0AAU7U3N8"/>
<accession>A0AAU7U3N8</accession>
<geneLocation type="plasmid" evidence="1">
    <name>plasmindB</name>
</geneLocation>
<evidence type="ECO:0000313" key="1">
    <source>
        <dbReference type="EMBL" id="XBV47573.1"/>
    </source>
</evidence>
<reference evidence="1" key="1">
    <citation type="submission" date="2024-06" db="EMBL/GenBank/DDBJ databases">
        <title>Multiomics insights into the TNT degradation mechanism by Pantoea sp. BJ2 isolated from an ammunition destruction site.</title>
        <authorList>
            <person name="Luo J."/>
        </authorList>
    </citation>
    <scope>NUCLEOTIDE SEQUENCE</scope>
    <source>
        <strain evidence="1">BJ2</strain>
        <plasmid evidence="1">plasmindB</plasmid>
    </source>
</reference>
<keyword evidence="1" id="KW-0614">Plasmid</keyword>
<dbReference type="EMBL" id="CP158294">
    <property type="protein sequence ID" value="XBV47573.1"/>
    <property type="molecule type" value="Genomic_DNA"/>
</dbReference>
<dbReference type="RefSeq" id="WP_350262618.1">
    <property type="nucleotide sequence ID" value="NZ_CP158294.1"/>
</dbReference>
<organism evidence="1">
    <name type="scientific">Pantoea sp. BJ2</name>
    <dbReference type="NCBI Taxonomy" id="3141322"/>
    <lineage>
        <taxon>Bacteria</taxon>
        <taxon>Pseudomonadati</taxon>
        <taxon>Pseudomonadota</taxon>
        <taxon>Gammaproteobacteria</taxon>
        <taxon>Enterobacterales</taxon>
        <taxon>Erwiniaceae</taxon>
        <taxon>Pantoea</taxon>
    </lineage>
</organism>